<evidence type="ECO:0000313" key="2">
    <source>
        <dbReference type="EMBL" id="OOK67528.1"/>
    </source>
</evidence>
<gene>
    <name evidence="2" type="ORF">BZL30_7628</name>
</gene>
<organism evidence="2 3">
    <name type="scientific">Mycobacterium kansasii</name>
    <dbReference type="NCBI Taxonomy" id="1768"/>
    <lineage>
        <taxon>Bacteria</taxon>
        <taxon>Bacillati</taxon>
        <taxon>Actinomycetota</taxon>
        <taxon>Actinomycetes</taxon>
        <taxon>Mycobacteriales</taxon>
        <taxon>Mycobacteriaceae</taxon>
        <taxon>Mycobacterium</taxon>
    </lineage>
</organism>
<name>A0A1V3WL79_MYCKA</name>
<keyword evidence="1" id="KW-0812">Transmembrane</keyword>
<dbReference type="AlphaFoldDB" id="A0A1V3WL79"/>
<protein>
    <submittedName>
        <fullName evidence="2">Uncharacterized protein</fullName>
    </submittedName>
</protein>
<keyword evidence="1" id="KW-1133">Transmembrane helix</keyword>
<sequence length="79" mass="8241">MTGPATDSVVWWWLGLEGVVPPPIGAFADGPGYGGTVGGGWVGGRASDPALSCRPQVSVMVGLAAGAVMVMMPRWWLRW</sequence>
<feature type="transmembrane region" description="Helical" evidence="1">
    <location>
        <begin position="57"/>
        <end position="77"/>
    </location>
</feature>
<proteinExistence type="predicted"/>
<evidence type="ECO:0000313" key="3">
    <source>
        <dbReference type="Proteomes" id="UP000189229"/>
    </source>
</evidence>
<reference evidence="2 3" key="1">
    <citation type="submission" date="2017-02" db="EMBL/GenBank/DDBJ databases">
        <title>Complete genome sequences of Mycobacterium kansasii strains isolated from rhesus macaques.</title>
        <authorList>
            <person name="Panda A."/>
            <person name="Nagaraj S."/>
            <person name="Zhao X."/>
            <person name="Tettelin H."/>
            <person name="Detolla L.J."/>
        </authorList>
    </citation>
    <scope>NUCLEOTIDE SEQUENCE [LARGE SCALE GENOMIC DNA]</scope>
    <source>
        <strain evidence="2 3">11-3813</strain>
    </source>
</reference>
<dbReference type="EMBL" id="MVBM01000008">
    <property type="protein sequence ID" value="OOK67528.1"/>
    <property type="molecule type" value="Genomic_DNA"/>
</dbReference>
<accession>A0A1V3WL79</accession>
<comment type="caution">
    <text evidence="2">The sequence shown here is derived from an EMBL/GenBank/DDBJ whole genome shotgun (WGS) entry which is preliminary data.</text>
</comment>
<keyword evidence="1" id="KW-0472">Membrane</keyword>
<evidence type="ECO:0000256" key="1">
    <source>
        <dbReference type="SAM" id="Phobius"/>
    </source>
</evidence>
<dbReference type="Proteomes" id="UP000189229">
    <property type="component" value="Unassembled WGS sequence"/>
</dbReference>